<protein>
    <submittedName>
        <fullName evidence="8">Diguanylate cyclase/phosphodiesterase</fullName>
    </submittedName>
</protein>
<evidence type="ECO:0000256" key="1">
    <source>
        <dbReference type="ARBA" id="ARBA00004651"/>
    </source>
</evidence>
<dbReference type="PROSITE" id="PS50883">
    <property type="entry name" value="EAL"/>
    <property type="match status" value="1"/>
</dbReference>
<dbReference type="Pfam" id="PF00563">
    <property type="entry name" value="EAL"/>
    <property type="match status" value="1"/>
</dbReference>
<feature type="transmembrane region" description="Helical" evidence="6">
    <location>
        <begin position="63"/>
        <end position="79"/>
    </location>
</feature>
<dbReference type="InterPro" id="IPR035919">
    <property type="entry name" value="EAL_sf"/>
</dbReference>
<dbReference type="Gene3D" id="3.20.20.450">
    <property type="entry name" value="EAL domain"/>
    <property type="match status" value="1"/>
</dbReference>
<dbReference type="SMART" id="SM00052">
    <property type="entry name" value="EAL"/>
    <property type="match status" value="1"/>
</dbReference>
<dbReference type="AlphaFoldDB" id="A0A317Q0W1"/>
<feature type="transmembrane region" description="Helical" evidence="6">
    <location>
        <begin position="169"/>
        <end position="195"/>
    </location>
</feature>
<evidence type="ECO:0000256" key="5">
    <source>
        <dbReference type="ARBA" id="ARBA00023136"/>
    </source>
</evidence>
<dbReference type="InterPro" id="IPR050706">
    <property type="entry name" value="Cyclic-di-GMP_PDE-like"/>
</dbReference>
<evidence type="ECO:0000256" key="6">
    <source>
        <dbReference type="SAM" id="Phobius"/>
    </source>
</evidence>
<feature type="transmembrane region" description="Helical" evidence="6">
    <location>
        <begin position="242"/>
        <end position="275"/>
    </location>
</feature>
<feature type="transmembrane region" description="Helical" evidence="6">
    <location>
        <begin position="12"/>
        <end position="30"/>
    </location>
</feature>
<feature type="domain" description="EAL" evidence="7">
    <location>
        <begin position="488"/>
        <end position="728"/>
    </location>
</feature>
<dbReference type="InterPro" id="IPR001633">
    <property type="entry name" value="EAL_dom"/>
</dbReference>
<dbReference type="Pfam" id="PF05231">
    <property type="entry name" value="MASE1"/>
    <property type="match status" value="1"/>
</dbReference>
<dbReference type="SMART" id="SM00267">
    <property type="entry name" value="GGDEF"/>
    <property type="match status" value="1"/>
</dbReference>
<keyword evidence="9" id="KW-1185">Reference proteome</keyword>
<dbReference type="InterPro" id="IPR007895">
    <property type="entry name" value="MASE1"/>
</dbReference>
<feature type="transmembrane region" description="Helical" evidence="6">
    <location>
        <begin position="42"/>
        <end position="58"/>
    </location>
</feature>
<dbReference type="Proteomes" id="UP000246744">
    <property type="component" value="Unassembled WGS sequence"/>
</dbReference>
<evidence type="ECO:0000313" key="8">
    <source>
        <dbReference type="EMBL" id="PWW09518.1"/>
    </source>
</evidence>
<evidence type="ECO:0000259" key="7">
    <source>
        <dbReference type="PROSITE" id="PS50883"/>
    </source>
</evidence>
<dbReference type="PANTHER" id="PTHR33121">
    <property type="entry name" value="CYCLIC DI-GMP PHOSPHODIESTERASE PDEF"/>
    <property type="match status" value="1"/>
</dbReference>
<comment type="caution">
    <text evidence="8">The sequence shown here is derived from an EMBL/GenBank/DDBJ whole genome shotgun (WGS) entry which is preliminary data.</text>
</comment>
<evidence type="ECO:0000313" key="9">
    <source>
        <dbReference type="Proteomes" id="UP000246744"/>
    </source>
</evidence>
<evidence type="ECO:0000256" key="4">
    <source>
        <dbReference type="ARBA" id="ARBA00022989"/>
    </source>
</evidence>
<proteinExistence type="predicted"/>
<dbReference type="OrthoDB" id="5900110at2"/>
<dbReference type="EMBL" id="QGTS01000005">
    <property type="protein sequence ID" value="PWW09518.1"/>
    <property type="molecule type" value="Genomic_DNA"/>
</dbReference>
<dbReference type="PANTHER" id="PTHR33121:SF74">
    <property type="entry name" value="CYCLIC DI-GMP PHOSPHODIESTERASE PDEA-RELATED"/>
    <property type="match status" value="1"/>
</dbReference>
<name>A0A317Q0W1_9ENTR</name>
<feature type="transmembrane region" description="Helical" evidence="6">
    <location>
        <begin position="216"/>
        <end position="236"/>
    </location>
</feature>
<dbReference type="GO" id="GO:0071111">
    <property type="term" value="F:cyclic-guanylate-specific phosphodiesterase activity"/>
    <property type="evidence" value="ECO:0007669"/>
    <property type="project" value="InterPro"/>
</dbReference>
<dbReference type="InterPro" id="IPR000160">
    <property type="entry name" value="GGDEF_dom"/>
</dbReference>
<dbReference type="GO" id="GO:0005886">
    <property type="term" value="C:plasma membrane"/>
    <property type="evidence" value="ECO:0007669"/>
    <property type="project" value="UniProtKB-SubCell"/>
</dbReference>
<accession>A0A317Q0W1</accession>
<keyword evidence="3 6" id="KW-0812">Transmembrane</keyword>
<organism evidence="8 9">
    <name type="scientific">Mangrovibacter plantisponsor</name>
    <dbReference type="NCBI Taxonomy" id="451513"/>
    <lineage>
        <taxon>Bacteria</taxon>
        <taxon>Pseudomonadati</taxon>
        <taxon>Pseudomonadota</taxon>
        <taxon>Gammaproteobacteria</taxon>
        <taxon>Enterobacterales</taxon>
        <taxon>Enterobacteriaceae</taxon>
        <taxon>Mangrovibacter</taxon>
    </lineage>
</organism>
<feature type="transmembrane region" description="Helical" evidence="6">
    <location>
        <begin position="85"/>
        <end position="104"/>
    </location>
</feature>
<dbReference type="SUPFAM" id="SSF141868">
    <property type="entry name" value="EAL domain-like"/>
    <property type="match status" value="1"/>
</dbReference>
<comment type="subcellular location">
    <subcellularLocation>
        <location evidence="1">Cell membrane</location>
        <topology evidence="1">Multi-pass membrane protein</topology>
    </subcellularLocation>
</comment>
<evidence type="ECO:0000256" key="2">
    <source>
        <dbReference type="ARBA" id="ARBA00022475"/>
    </source>
</evidence>
<feature type="transmembrane region" description="Helical" evidence="6">
    <location>
        <begin position="124"/>
        <end position="149"/>
    </location>
</feature>
<sequence>MKRDVFFKRIQRKLFIFIISTVLIAVSRHFSPSTWIDGEPNYLSWLPLSVIISVLLLWGRTAAIPLTIATVAVYLWLFSAESPWLTLLFIGCVLVPVIAVCGALRRWAGRRWRYDIMGRNGTILICALGFAAPCLIKALMYLTGMFVSFSDELSPYFGMTSYLFNVIDVQSLIISALVFSPPIYYSLRILLSPAFRRAMWLVRIKPYFSPASRTKTVVWLSALFFLMWMFCSPVSSELFSAYMLPLLFFIFTVGIRSPGATFIAILWAISAFALIQCNKNFVHSINYGPVLAFTLSIFIAFTVCLYYMIRIYNRGARLQRVWHNHALTDPMTWLPNLRALDAHMKTHPGGILCCIRLNNLEFLGRHYGFLMRAHCKSLLDQTLSVHLRPNERVFQFIGCEVLLYLHEGNHEKRLRQMVSILNARRVPWKEQQLTIEHMAAWGRIMPGPGELNRLLGQLSYLAEQTNALEPVIGLDTQPESVMSARSGQVELFQKIKQALDNGQLLLVGQPIVGRSGERYDEILSRLMVDGRIMMPDTFLPIITQCDLSVHFDMLVMAKLLNYLSSPVVRGEKRRFSVNLMPVTLMQNGAAQRIVRLFTESQVDASRIVIEVTEEQAFSTAEHTARNIQLLRQAGFMIAIDDFGTGYSNYERLKRLDADIIKIDGCFIRNITSSTEDVIIVQSICALAKYRGLDVVAEFVETAAQRELLFNLGVDYLQGYLVGKPELLA</sequence>
<reference evidence="8 9" key="1">
    <citation type="submission" date="2018-05" db="EMBL/GenBank/DDBJ databases">
        <title>Genomic Encyclopedia of Type Strains, Phase IV (KMG-IV): sequencing the most valuable type-strain genomes for metagenomic binning, comparative biology and taxonomic classification.</title>
        <authorList>
            <person name="Goeker M."/>
        </authorList>
    </citation>
    <scope>NUCLEOTIDE SEQUENCE [LARGE SCALE GENOMIC DNA]</scope>
    <source>
        <strain evidence="8 9">DSM 19579</strain>
    </source>
</reference>
<dbReference type="CDD" id="cd01948">
    <property type="entry name" value="EAL"/>
    <property type="match status" value="1"/>
</dbReference>
<gene>
    <name evidence="8" type="ORF">DES37_105172</name>
</gene>
<feature type="transmembrane region" description="Helical" evidence="6">
    <location>
        <begin position="287"/>
        <end position="309"/>
    </location>
</feature>
<keyword evidence="4 6" id="KW-1133">Transmembrane helix</keyword>
<keyword evidence="5 6" id="KW-0472">Membrane</keyword>
<keyword evidence="2" id="KW-1003">Cell membrane</keyword>
<evidence type="ECO:0000256" key="3">
    <source>
        <dbReference type="ARBA" id="ARBA00022692"/>
    </source>
</evidence>